<dbReference type="InterPro" id="IPR017853">
    <property type="entry name" value="GH"/>
</dbReference>
<dbReference type="InterPro" id="IPR006103">
    <property type="entry name" value="Glyco_hydro_2_cat"/>
</dbReference>
<evidence type="ECO:0000259" key="9">
    <source>
        <dbReference type="Pfam" id="PF18565"/>
    </source>
</evidence>
<comment type="similarity">
    <text evidence="1">Belongs to the glycosyl hydrolase 2 family.</text>
</comment>
<dbReference type="InterPro" id="IPR008979">
    <property type="entry name" value="Galactose-bd-like_sf"/>
</dbReference>
<dbReference type="Gene3D" id="2.60.120.260">
    <property type="entry name" value="Galactose-binding domain-like"/>
    <property type="match status" value="2"/>
</dbReference>
<dbReference type="EMBL" id="JAQQXS010000001">
    <property type="protein sequence ID" value="MDC8783608.1"/>
    <property type="molecule type" value="Genomic_DNA"/>
</dbReference>
<dbReference type="Pfam" id="PF00703">
    <property type="entry name" value="Glyco_hydro_2"/>
    <property type="match status" value="1"/>
</dbReference>
<dbReference type="InterPro" id="IPR040605">
    <property type="entry name" value="Glyco_hydro2_dom5"/>
</dbReference>
<evidence type="ECO:0000259" key="7">
    <source>
        <dbReference type="Pfam" id="PF02837"/>
    </source>
</evidence>
<dbReference type="Pfam" id="PF02836">
    <property type="entry name" value="Glyco_hydro_2_C"/>
    <property type="match status" value="1"/>
</dbReference>
<dbReference type="Pfam" id="PF16355">
    <property type="entry name" value="DUF4982"/>
    <property type="match status" value="1"/>
</dbReference>
<organism evidence="10 11">
    <name type="scientific">Roseateles koreensis</name>
    <dbReference type="NCBI Taxonomy" id="2987526"/>
    <lineage>
        <taxon>Bacteria</taxon>
        <taxon>Pseudomonadati</taxon>
        <taxon>Pseudomonadota</taxon>
        <taxon>Betaproteobacteria</taxon>
        <taxon>Burkholderiales</taxon>
        <taxon>Sphaerotilaceae</taxon>
        <taxon>Roseateles</taxon>
    </lineage>
</organism>
<dbReference type="NCBIfam" id="NF041462">
    <property type="entry name" value="GalA"/>
    <property type="match status" value="1"/>
</dbReference>
<evidence type="ECO:0000259" key="8">
    <source>
        <dbReference type="Pfam" id="PF16355"/>
    </source>
</evidence>
<dbReference type="RefSeq" id="WP_273594738.1">
    <property type="nucleotide sequence ID" value="NZ_JAQQXS010000001.1"/>
</dbReference>
<evidence type="ECO:0000313" key="11">
    <source>
        <dbReference type="Proteomes" id="UP001219862"/>
    </source>
</evidence>
<comment type="caution">
    <text evidence="10">The sequence shown here is derived from an EMBL/GenBank/DDBJ whole genome shotgun (WGS) entry which is preliminary data.</text>
</comment>
<keyword evidence="4" id="KW-0812">Transmembrane</keyword>
<dbReference type="GO" id="GO:0016787">
    <property type="term" value="F:hydrolase activity"/>
    <property type="evidence" value="ECO:0007669"/>
    <property type="project" value="UniProtKB-KW"/>
</dbReference>
<dbReference type="InterPro" id="IPR048230">
    <property type="entry name" value="GalA-like"/>
</dbReference>
<dbReference type="InterPro" id="IPR006101">
    <property type="entry name" value="Glyco_hydro_2"/>
</dbReference>
<feature type="transmembrane region" description="Helical" evidence="4">
    <location>
        <begin position="12"/>
        <end position="32"/>
    </location>
</feature>
<evidence type="ECO:0000256" key="2">
    <source>
        <dbReference type="ARBA" id="ARBA00022801"/>
    </source>
</evidence>
<keyword evidence="4" id="KW-1133">Transmembrane helix</keyword>
<keyword evidence="4" id="KW-0472">Membrane</keyword>
<feature type="domain" description="Glycoside hydrolase family 2 immunoglobulin-like beta-sandwich" evidence="5">
    <location>
        <begin position="242"/>
        <end position="336"/>
    </location>
</feature>
<dbReference type="Gene3D" id="2.60.40.10">
    <property type="entry name" value="Immunoglobulins"/>
    <property type="match status" value="3"/>
</dbReference>
<proteinExistence type="inferred from homology"/>
<evidence type="ECO:0000313" key="10">
    <source>
        <dbReference type="EMBL" id="MDC8783608.1"/>
    </source>
</evidence>
<keyword evidence="11" id="KW-1185">Reference proteome</keyword>
<dbReference type="SUPFAM" id="SSF51445">
    <property type="entry name" value="(Trans)glycosidases"/>
    <property type="match status" value="1"/>
</dbReference>
<feature type="domain" description="DUF4982" evidence="8">
    <location>
        <begin position="640"/>
        <end position="696"/>
    </location>
</feature>
<dbReference type="InterPro" id="IPR006104">
    <property type="entry name" value="Glyco_hydro_2_N"/>
</dbReference>
<dbReference type="PANTHER" id="PTHR42732">
    <property type="entry name" value="BETA-GALACTOSIDASE"/>
    <property type="match status" value="1"/>
</dbReference>
<dbReference type="Pfam" id="PF02837">
    <property type="entry name" value="Glyco_hydro_2_N"/>
    <property type="match status" value="1"/>
</dbReference>
<dbReference type="Pfam" id="PF18565">
    <property type="entry name" value="Glyco_hydro2_C5"/>
    <property type="match status" value="1"/>
</dbReference>
<feature type="domain" description="Glycoside hydrolase family 2 catalytic" evidence="6">
    <location>
        <begin position="344"/>
        <end position="526"/>
    </location>
</feature>
<evidence type="ECO:0000256" key="1">
    <source>
        <dbReference type="ARBA" id="ARBA00007401"/>
    </source>
</evidence>
<protein>
    <submittedName>
        <fullName evidence="10">Glycoside hydrolase family 2 TIM barrel-domain containing protein</fullName>
    </submittedName>
</protein>
<evidence type="ECO:0000259" key="5">
    <source>
        <dbReference type="Pfam" id="PF00703"/>
    </source>
</evidence>
<dbReference type="InterPro" id="IPR036156">
    <property type="entry name" value="Beta-gal/glucu_dom_sf"/>
</dbReference>
<dbReference type="Gene3D" id="3.20.20.80">
    <property type="entry name" value="Glycosidases"/>
    <property type="match status" value="1"/>
</dbReference>
<evidence type="ECO:0000256" key="3">
    <source>
        <dbReference type="ARBA" id="ARBA00023295"/>
    </source>
</evidence>
<reference evidence="10 11" key="1">
    <citation type="submission" date="2022-10" db="EMBL/GenBank/DDBJ databases">
        <title>paucibacter sp. hw8 Genome sequencing.</title>
        <authorList>
            <person name="Park S."/>
        </authorList>
    </citation>
    <scope>NUCLEOTIDE SEQUENCE [LARGE SCALE GENOMIC DNA]</scope>
    <source>
        <strain evidence="11">hw8</strain>
    </source>
</reference>
<evidence type="ECO:0000259" key="6">
    <source>
        <dbReference type="Pfam" id="PF02836"/>
    </source>
</evidence>
<feature type="domain" description="Glycosyl hydrolases family 2 sugar binding" evidence="7">
    <location>
        <begin position="120"/>
        <end position="213"/>
    </location>
</feature>
<gene>
    <name evidence="10" type="ORF">PRZ01_00185</name>
</gene>
<dbReference type="InterPro" id="IPR032311">
    <property type="entry name" value="DUF4982"/>
</dbReference>
<feature type="domain" description="Glycoside hydrolase family 2" evidence="9">
    <location>
        <begin position="710"/>
        <end position="813"/>
    </location>
</feature>
<dbReference type="SUPFAM" id="SSF49785">
    <property type="entry name" value="Galactose-binding domain-like"/>
    <property type="match status" value="2"/>
</dbReference>
<dbReference type="InterPro" id="IPR013783">
    <property type="entry name" value="Ig-like_fold"/>
</dbReference>
<dbReference type="SUPFAM" id="SSF49303">
    <property type="entry name" value="beta-Galactosidase/glucuronidase domain"/>
    <property type="match status" value="1"/>
</dbReference>
<accession>A0ABT5KMK4</accession>
<keyword evidence="2 10" id="KW-0378">Hydrolase</keyword>
<sequence>MGDFHLARLARLAHFAGLWRCLLMVFVGFVGFTSLDVALAMDTPLLLDKGWRFHQGDLPLSPAVGHEQTYLQMKAGYAGGPAGIDFDDSNWRTLDLPHDWAVEGPFDPSANMDQGYRPRGLAWYRRYLRVDAAQRGRHIELQFDGIASQAEIWFNGHLLHRSFSGYTANHLDLTPYLRFGDEINTIAVRVNAEAMEGWWYEGAGIYRHVWLSQTDALHLHTDGLHLTPMPTPTPLKNAPAKDRWRLPMAVSLANDGPAPASATLEVTLLDPTGRQVEQRRAELHVAAQSSLETALPIDVTAPQRWSVDHPQLYQVHLRLLRQGQVLEHRSWHTGFRTLKFDAQQGFFLNGLPLKIKGVCIHQDHAGVGVAVPQSIWAYRLKRLKAMGANAVRFAHNAPPPEALDLADQLGLMVMDENRHFGADPETLQQLRWLVRRDRHHPSVILWSLFNEEPLQGGETGYEIARRMTAAVKALDTTRPVTAAMNGGFFSDLNASHALDVIGLNYQHTDYDRLHAERPQTPLISTEDASAFMTRGVYAPSHDPDRIPADDEHAADWGLNHRASWTMLAERPFMAGGFAWTGFDYRGEPTPQSWPAVSSMFGIMDLAGFAKSAFYIRQAQWREDRPVLHIEPHWSWPGQAGQMIPVMVMSNAQRVVLRLNGQPIGTQHLDRPGVARFDVPYAPGLLEAVGYDHEHEVSRDAVETTGPGVSLALQADRPALAGDGQDAVPVTLWVRDAQGRAVPDAQTRVHIEVRGAGRSLGHGNGDPLSHEDEKGAHRSLFHGLAQVIVQSHFTTTPGEIEIEAQAEGLAPAVLKLPVKASRLGTDPAALLDHALPAAFAPEQDPPATRLTEWRTSPLTSRPPGPPQPLADQDMNTWGWGAPPMTRAASAQATWQQYRTRFTPRNDVADGRGVLAFAAIQGRAEVWLDGQWLGRKTDPAPQALTLPLPAGAVLRELRVVIQSDAGMAGGIIGAVQLLKAPTGPSVPP</sequence>
<dbReference type="InterPro" id="IPR051913">
    <property type="entry name" value="GH2_Domain-Containing"/>
</dbReference>
<evidence type="ECO:0000256" key="4">
    <source>
        <dbReference type="SAM" id="Phobius"/>
    </source>
</evidence>
<name>A0ABT5KMK4_9BURK</name>
<dbReference type="InterPro" id="IPR006102">
    <property type="entry name" value="Ig-like_GH2"/>
</dbReference>
<dbReference type="PRINTS" id="PR00132">
    <property type="entry name" value="GLHYDRLASE2"/>
</dbReference>
<keyword evidence="3" id="KW-0326">Glycosidase</keyword>
<dbReference type="PANTHER" id="PTHR42732:SF1">
    <property type="entry name" value="BETA-MANNOSIDASE"/>
    <property type="match status" value="1"/>
</dbReference>
<dbReference type="Proteomes" id="UP001219862">
    <property type="component" value="Unassembled WGS sequence"/>
</dbReference>